<feature type="domain" description="Acyl-CoA dehydrogenase C-terminal" evidence="5">
    <location>
        <begin position="258"/>
        <end position="384"/>
    </location>
</feature>
<dbReference type="PIRSF" id="PIRSF016578">
    <property type="entry name" value="HsaA"/>
    <property type="match status" value="1"/>
</dbReference>
<dbReference type="InterPro" id="IPR046373">
    <property type="entry name" value="Acyl-CoA_Oxase/DH_mid-dom_sf"/>
</dbReference>
<gene>
    <name evidence="6" type="ORF">LG632_14485</name>
</gene>
<dbReference type="PANTHER" id="PTHR48083">
    <property type="entry name" value="MEDIUM-CHAIN SPECIFIC ACYL-COA DEHYDROGENASE, MITOCHONDRIAL-RELATED"/>
    <property type="match status" value="1"/>
</dbReference>
<evidence type="ECO:0000256" key="2">
    <source>
        <dbReference type="ARBA" id="ARBA00049661"/>
    </source>
</evidence>
<dbReference type="InterPro" id="IPR036250">
    <property type="entry name" value="AcylCo_DH-like_C"/>
</dbReference>
<dbReference type="Pfam" id="PF02771">
    <property type="entry name" value="Acyl-CoA_dh_N"/>
    <property type="match status" value="1"/>
</dbReference>
<evidence type="ECO:0000259" key="4">
    <source>
        <dbReference type="Pfam" id="PF02771"/>
    </source>
</evidence>
<dbReference type="Pfam" id="PF08028">
    <property type="entry name" value="Acyl-CoA_dh_2"/>
    <property type="match status" value="1"/>
</dbReference>
<comment type="similarity">
    <text evidence="2">Belongs to the HpaH/HsaA monooxygenase family.</text>
</comment>
<dbReference type="InterPro" id="IPR013786">
    <property type="entry name" value="AcylCoA_DH/ox_N"/>
</dbReference>
<keyword evidence="1" id="KW-0560">Oxidoreductase</keyword>
<feature type="domain" description="Acyl-CoA dehydrogenase/oxidase N-terminal" evidence="4">
    <location>
        <begin position="34"/>
        <end position="103"/>
    </location>
</feature>
<dbReference type="RefSeq" id="WP_226727459.1">
    <property type="nucleotide sequence ID" value="NZ_JAJAUY010000047.1"/>
</dbReference>
<keyword evidence="3" id="KW-0812">Transmembrane</keyword>
<dbReference type="Gene3D" id="1.20.140.10">
    <property type="entry name" value="Butyryl-CoA Dehydrogenase, subunit A, domain 3"/>
    <property type="match status" value="1"/>
</dbReference>
<dbReference type="EMBL" id="JAJAUY010000047">
    <property type="protein sequence ID" value="MCB5180585.1"/>
    <property type="molecule type" value="Genomic_DNA"/>
</dbReference>
<name>A0ABS8B7J9_9ACTN</name>
<feature type="transmembrane region" description="Helical" evidence="3">
    <location>
        <begin position="246"/>
        <end position="266"/>
    </location>
</feature>
<protein>
    <submittedName>
        <fullName evidence="6">Oxidoreductase</fullName>
    </submittedName>
</protein>
<keyword evidence="3" id="KW-0472">Membrane</keyword>
<dbReference type="InterPro" id="IPR009100">
    <property type="entry name" value="AcylCoA_DH/oxidase_NM_dom_sf"/>
</dbReference>
<reference evidence="6 7" key="1">
    <citation type="submission" date="2021-10" db="EMBL/GenBank/DDBJ databases">
        <title>Streptomyces sp. strain SMC 277, a novel streptomycete isolated from soil.</title>
        <authorList>
            <person name="Chanama M."/>
        </authorList>
    </citation>
    <scope>NUCLEOTIDE SEQUENCE [LARGE SCALE GENOMIC DNA]</scope>
    <source>
        <strain evidence="6 7">SMC 277</strain>
    </source>
</reference>
<dbReference type="Proteomes" id="UP001199054">
    <property type="component" value="Unassembled WGS sequence"/>
</dbReference>
<comment type="caution">
    <text evidence="6">The sequence shown here is derived from an EMBL/GenBank/DDBJ whole genome shotgun (WGS) entry which is preliminary data.</text>
</comment>
<evidence type="ECO:0000256" key="1">
    <source>
        <dbReference type="ARBA" id="ARBA00023002"/>
    </source>
</evidence>
<dbReference type="SUPFAM" id="SSF47203">
    <property type="entry name" value="Acyl-CoA dehydrogenase C-terminal domain-like"/>
    <property type="match status" value="1"/>
</dbReference>
<proteinExistence type="inferred from homology"/>
<dbReference type="SUPFAM" id="SSF56645">
    <property type="entry name" value="Acyl-CoA dehydrogenase NM domain-like"/>
    <property type="match status" value="1"/>
</dbReference>
<dbReference type="InterPro" id="IPR050741">
    <property type="entry name" value="Acyl-CoA_dehydrogenase"/>
</dbReference>
<evidence type="ECO:0000313" key="7">
    <source>
        <dbReference type="Proteomes" id="UP001199054"/>
    </source>
</evidence>
<organism evidence="6 7">
    <name type="scientific">Streptomyces antimicrobicus</name>
    <dbReference type="NCBI Taxonomy" id="2883108"/>
    <lineage>
        <taxon>Bacteria</taxon>
        <taxon>Bacillati</taxon>
        <taxon>Actinomycetota</taxon>
        <taxon>Actinomycetes</taxon>
        <taxon>Kitasatosporales</taxon>
        <taxon>Streptomycetaceae</taxon>
        <taxon>Streptomyces</taxon>
    </lineage>
</organism>
<dbReference type="InterPro" id="IPR013107">
    <property type="entry name" value="Acyl-CoA_DH_C"/>
</dbReference>
<evidence type="ECO:0000313" key="6">
    <source>
        <dbReference type="EMBL" id="MCB5180585.1"/>
    </source>
</evidence>
<sequence length="409" mass="43223">MQTAAAVNGTTATAPQLQVPGRDELVARAAGLRARLWEDAAESDRERRLTAGSVAALTDAGLMRLMTPRRLGGYEADIRTLLEVASEVGRGCGSAAWVTGVLNAGNFVASLFPREVQDEVWSLNADARTALVLGMPARGVEHVDGGVRITGEWGYVSGSLHADWVGVLVAVPTESGEAVVHFALMRADEVEIKDTWHFAGMRGTGSNTVVATGVFVPERRLLPYAPLLNGETDGLVDPANRYRNSLVGLFSIGLLGSLIGGATAAFDFVRAAAPNRPAAGSKFPNQAESPTLQLDLAEAATKIETAKLLAAKIADTADEAAYAGEFADVLTRAAARQNSTRVAQLCREAVDLLMTAYGSSAFSETNPLQRIWRDVNVGSRHAGFGMGIPAQLYGRALVGKDPRDISLLV</sequence>
<keyword evidence="3" id="KW-1133">Transmembrane helix</keyword>
<dbReference type="Gene3D" id="2.40.110.10">
    <property type="entry name" value="Butyryl-CoA Dehydrogenase, subunit A, domain 2"/>
    <property type="match status" value="1"/>
</dbReference>
<dbReference type="InterPro" id="IPR037069">
    <property type="entry name" value="AcylCoA_DH/ox_N_sf"/>
</dbReference>
<evidence type="ECO:0000259" key="5">
    <source>
        <dbReference type="Pfam" id="PF08028"/>
    </source>
</evidence>
<dbReference type="PANTHER" id="PTHR48083:SF19">
    <property type="entry name" value="FLAVIN-DEPENDENT MONOOXYGENASE, OXYGENASE SUBUNIT HSAA"/>
    <property type="match status" value="1"/>
</dbReference>
<dbReference type="Gene3D" id="1.10.540.10">
    <property type="entry name" value="Acyl-CoA dehydrogenase/oxidase, N-terminal domain"/>
    <property type="match status" value="1"/>
</dbReference>
<accession>A0ABS8B7J9</accession>
<evidence type="ECO:0000256" key="3">
    <source>
        <dbReference type="SAM" id="Phobius"/>
    </source>
</evidence>
<keyword evidence="7" id="KW-1185">Reference proteome</keyword>